<dbReference type="EMBL" id="JAVIXS010000014">
    <property type="protein sequence ID" value="MDR4953422.1"/>
    <property type="molecule type" value="Genomic_DNA"/>
</dbReference>
<gene>
    <name evidence="1" type="ORF">REB14_14685</name>
</gene>
<protein>
    <recommendedName>
        <fullName evidence="3">Lipoprotein</fullName>
    </recommendedName>
</protein>
<evidence type="ECO:0008006" key="3">
    <source>
        <dbReference type="Google" id="ProtNLM"/>
    </source>
</evidence>
<sequence>MDRDYKFLKFLFIGVAICTLMNCFGNKEKEEEENPLDLPDYNPTLNEAIGKYYFIPIKDDFRDDYKYFNLNKGDTLFLEIKKDSTYLFNKFYFNQGEHTDNLNGKLTINKDQIALSPNLDVNNATIYLLGFKKSKKTGLYYYYGINSPTDRTEFEYYIMYKKME</sequence>
<name>A0ABU1E6Y3_9FLAO</name>
<comment type="caution">
    <text evidence="1">The sequence shown here is derived from an EMBL/GenBank/DDBJ whole genome shotgun (WGS) entry which is preliminary data.</text>
</comment>
<evidence type="ECO:0000313" key="1">
    <source>
        <dbReference type="EMBL" id="MDR4953422.1"/>
    </source>
</evidence>
<accession>A0ABU1E6Y3</accession>
<reference evidence="1 2" key="1">
    <citation type="submission" date="2023-08" db="EMBL/GenBank/DDBJ databases">
        <authorList>
            <person name="Maltman C."/>
        </authorList>
    </citation>
    <scope>NUCLEOTIDE SEQUENCE [LARGE SCALE GENOMIC DNA]</scope>
    <source>
        <strain evidence="1 2">ES2</strain>
    </source>
</reference>
<keyword evidence="2" id="KW-1185">Reference proteome</keyword>
<organism evidence="1 2">
    <name type="scientific">Chryseobacterium metallicongregator</name>
    <dbReference type="NCBI Taxonomy" id="3073042"/>
    <lineage>
        <taxon>Bacteria</taxon>
        <taxon>Pseudomonadati</taxon>
        <taxon>Bacteroidota</taxon>
        <taxon>Flavobacteriia</taxon>
        <taxon>Flavobacteriales</taxon>
        <taxon>Weeksellaceae</taxon>
        <taxon>Chryseobacterium group</taxon>
        <taxon>Chryseobacterium</taxon>
    </lineage>
</organism>
<proteinExistence type="predicted"/>
<evidence type="ECO:0000313" key="2">
    <source>
        <dbReference type="Proteomes" id="UP001260959"/>
    </source>
</evidence>
<dbReference type="RefSeq" id="WP_216443425.1">
    <property type="nucleotide sequence ID" value="NZ_JAVIXS010000014.1"/>
</dbReference>
<dbReference type="Proteomes" id="UP001260959">
    <property type="component" value="Unassembled WGS sequence"/>
</dbReference>